<reference evidence="2" key="1">
    <citation type="submission" date="2021-11" db="EMBL/GenBank/DDBJ databases">
        <authorList>
            <person name="Islam A."/>
            <person name="Islam S."/>
            <person name="Flora M.S."/>
            <person name="Rahman M."/>
            <person name="Ziaur R.M."/>
            <person name="Epstein J.H."/>
            <person name="Hassan M."/>
            <person name="Klassen M."/>
            <person name="Woodard K."/>
            <person name="Webb A."/>
            <person name="Webby R.J."/>
            <person name="El Zowalaty M.E."/>
        </authorList>
    </citation>
    <scope>NUCLEOTIDE SEQUENCE</scope>
    <source>
        <strain evidence="2">Pbs3</strain>
    </source>
</reference>
<evidence type="ECO:0000313" key="2">
    <source>
        <dbReference type="EMBL" id="CAH0480931.1"/>
    </source>
</evidence>
<evidence type="ECO:0000313" key="3">
    <source>
        <dbReference type="Proteomes" id="UP001160483"/>
    </source>
</evidence>
<accession>A0AAU9LB52</accession>
<dbReference type="Proteomes" id="UP001160483">
    <property type="component" value="Unassembled WGS sequence"/>
</dbReference>
<evidence type="ECO:0000256" key="1">
    <source>
        <dbReference type="SAM" id="MobiDB-lite"/>
    </source>
</evidence>
<feature type="region of interest" description="Disordered" evidence="1">
    <location>
        <begin position="1"/>
        <end position="63"/>
    </location>
</feature>
<comment type="caution">
    <text evidence="2">The sequence shown here is derived from an EMBL/GenBank/DDBJ whole genome shotgun (WGS) entry which is preliminary data.</text>
</comment>
<dbReference type="EMBL" id="CAKKTJ010000326">
    <property type="protein sequence ID" value="CAH0480931.1"/>
    <property type="molecule type" value="Genomic_DNA"/>
</dbReference>
<protein>
    <submittedName>
        <fullName evidence="2">Uncharacterized protein</fullName>
    </submittedName>
</protein>
<organism evidence="2 3">
    <name type="scientific">Peronospora belbahrii</name>
    <dbReference type="NCBI Taxonomy" id="622444"/>
    <lineage>
        <taxon>Eukaryota</taxon>
        <taxon>Sar</taxon>
        <taxon>Stramenopiles</taxon>
        <taxon>Oomycota</taxon>
        <taxon>Peronosporomycetes</taxon>
        <taxon>Peronosporales</taxon>
        <taxon>Peronosporaceae</taxon>
        <taxon>Peronospora</taxon>
    </lineage>
</organism>
<dbReference type="AlphaFoldDB" id="A0AAU9LB52"/>
<sequence>MSSSSAFPVPSTGVDSTTEGPVFDATPLTADPKAQVPSRTPIDTLLRVPGPRESTTVSSEAVGEEGLQTWITIGLPPAPLLWWTQWGRSPMSRPLPRREIPRLRWVGP</sequence>
<proteinExistence type="predicted"/>
<gene>
    <name evidence="2" type="ORF">PBS003_LOCUS7542</name>
</gene>
<name>A0AAU9LB52_9STRA</name>